<keyword evidence="2" id="KW-1185">Reference proteome</keyword>
<protein>
    <submittedName>
        <fullName evidence="1">Outer membrane protein assembly factor BamB</fullName>
    </submittedName>
</protein>
<organism evidence="1 2">
    <name type="scientific">Desulfofundulus luciae</name>
    <dbReference type="NCBI Taxonomy" id="74702"/>
    <lineage>
        <taxon>Bacteria</taxon>
        <taxon>Bacillati</taxon>
        <taxon>Bacillota</taxon>
        <taxon>Clostridia</taxon>
        <taxon>Eubacteriales</taxon>
        <taxon>Peptococcaceae</taxon>
        <taxon>Desulfofundulus</taxon>
    </lineage>
</organism>
<gene>
    <name evidence="1" type="ORF">J2Z49_001004</name>
</gene>
<name>A0ABU0AZJ8_9FIRM</name>
<evidence type="ECO:0000313" key="2">
    <source>
        <dbReference type="Proteomes" id="UP001225644"/>
    </source>
</evidence>
<dbReference type="RefSeq" id="WP_307400378.1">
    <property type="nucleotide sequence ID" value="NZ_JAUSUX010000006.1"/>
</dbReference>
<proteinExistence type="predicted"/>
<dbReference type="EMBL" id="JAUSUX010000006">
    <property type="protein sequence ID" value="MDQ0285899.1"/>
    <property type="molecule type" value="Genomic_DNA"/>
</dbReference>
<dbReference type="Proteomes" id="UP001225644">
    <property type="component" value="Unassembled WGS sequence"/>
</dbReference>
<dbReference type="SUPFAM" id="SSF50998">
    <property type="entry name" value="Quinoprotein alcohol dehydrogenase-like"/>
    <property type="match status" value="1"/>
</dbReference>
<dbReference type="InterPro" id="IPR011047">
    <property type="entry name" value="Quinoprotein_ADH-like_sf"/>
</dbReference>
<reference evidence="1 2" key="1">
    <citation type="submission" date="2023-07" db="EMBL/GenBank/DDBJ databases">
        <title>Genomic Encyclopedia of Type Strains, Phase IV (KMG-IV): sequencing the most valuable type-strain genomes for metagenomic binning, comparative biology and taxonomic classification.</title>
        <authorList>
            <person name="Goeker M."/>
        </authorList>
    </citation>
    <scope>NUCLEOTIDE SEQUENCE [LARGE SCALE GENOMIC DNA]</scope>
    <source>
        <strain evidence="1 2">DSM 12396</strain>
    </source>
</reference>
<evidence type="ECO:0000313" key="1">
    <source>
        <dbReference type="EMBL" id="MDQ0285899.1"/>
    </source>
</evidence>
<sequence length="48" mass="5406">MGIRGLQLYFTAGGRIYALDAQTGQQKWYQPLLNLVSAPVVDGRRNRI</sequence>
<dbReference type="Gene3D" id="2.40.10.480">
    <property type="match status" value="1"/>
</dbReference>
<accession>A0ABU0AZJ8</accession>
<comment type="caution">
    <text evidence="1">The sequence shown here is derived from an EMBL/GenBank/DDBJ whole genome shotgun (WGS) entry which is preliminary data.</text>
</comment>